<accession>A0AAD3THU4</accession>
<organism evidence="1 2">
    <name type="scientific">Nepenthes gracilis</name>
    <name type="common">Slender pitcher plant</name>
    <dbReference type="NCBI Taxonomy" id="150966"/>
    <lineage>
        <taxon>Eukaryota</taxon>
        <taxon>Viridiplantae</taxon>
        <taxon>Streptophyta</taxon>
        <taxon>Embryophyta</taxon>
        <taxon>Tracheophyta</taxon>
        <taxon>Spermatophyta</taxon>
        <taxon>Magnoliopsida</taxon>
        <taxon>eudicotyledons</taxon>
        <taxon>Gunneridae</taxon>
        <taxon>Pentapetalae</taxon>
        <taxon>Caryophyllales</taxon>
        <taxon>Nepenthaceae</taxon>
        <taxon>Nepenthes</taxon>
    </lineage>
</organism>
<keyword evidence="2" id="KW-1185">Reference proteome</keyword>
<proteinExistence type="predicted"/>
<dbReference type="AlphaFoldDB" id="A0AAD3THU4"/>
<comment type="caution">
    <text evidence="1">The sequence shown here is derived from an EMBL/GenBank/DDBJ whole genome shotgun (WGS) entry which is preliminary data.</text>
</comment>
<protein>
    <submittedName>
        <fullName evidence="1">Uncharacterized protein</fullName>
    </submittedName>
</protein>
<dbReference type="EMBL" id="BSYO01000036">
    <property type="protein sequence ID" value="GMH29344.1"/>
    <property type="molecule type" value="Genomic_DNA"/>
</dbReference>
<name>A0AAD3THU4_NEPGR</name>
<sequence>MTRCIKLLTVCDEVVEEGAEESSKISTLVFVTACTLGLEDVSVFSLGERGPMIAPMEASHPEPQRLDEEEPLDAPVIPEYRVPMVHGSPPQIEPVFASSAAQAPTLEANEQVVGESLELPFVKSADPETYSWPRCWSWTRPLPAALSSSFLPLHLPVLLLILFSLSSGSSPSCARSLEDCDLLALGEKPGFDFSAEVEALISESIEVSSAAHESLRYIPPSSFPPLMSPVHPKLISSVRDGKIWDIVVVELVPAHRNHLSFFPPCVRGHKKVVIPPPSVGC</sequence>
<evidence type="ECO:0000313" key="2">
    <source>
        <dbReference type="Proteomes" id="UP001279734"/>
    </source>
</evidence>
<dbReference type="Proteomes" id="UP001279734">
    <property type="component" value="Unassembled WGS sequence"/>
</dbReference>
<reference evidence="1" key="1">
    <citation type="submission" date="2023-05" db="EMBL/GenBank/DDBJ databases">
        <title>Nepenthes gracilis genome sequencing.</title>
        <authorList>
            <person name="Fukushima K."/>
        </authorList>
    </citation>
    <scope>NUCLEOTIDE SEQUENCE</scope>
    <source>
        <strain evidence="1">SING2019-196</strain>
    </source>
</reference>
<evidence type="ECO:0000313" key="1">
    <source>
        <dbReference type="EMBL" id="GMH29344.1"/>
    </source>
</evidence>
<gene>
    <name evidence="1" type="ORF">Nepgr_031187</name>
</gene>